<dbReference type="HOGENOM" id="CLU_2273178_0_0_9"/>
<proteinExistence type="predicted"/>
<dbReference type="AlphaFoldDB" id="N2A3W3"/>
<dbReference type="PATRIC" id="fig|1235802.3.peg.6015"/>
<organism evidence="1 2">
    <name type="scientific">Eubacterium plexicaudatum ASF492</name>
    <dbReference type="NCBI Taxonomy" id="1235802"/>
    <lineage>
        <taxon>Bacteria</taxon>
        <taxon>Bacillati</taxon>
        <taxon>Bacillota</taxon>
        <taxon>Clostridia</taxon>
        <taxon>Eubacteriales</taxon>
        <taxon>Eubacteriaceae</taxon>
        <taxon>Eubacterium</taxon>
    </lineage>
</organism>
<dbReference type="STRING" id="1235802.C823_05694"/>
<evidence type="ECO:0000313" key="1">
    <source>
        <dbReference type="EMBL" id="EMZ19059.1"/>
    </source>
</evidence>
<keyword evidence="2" id="KW-1185">Reference proteome</keyword>
<protein>
    <submittedName>
        <fullName evidence="1">Uncharacterized protein</fullName>
    </submittedName>
</protein>
<reference evidence="1 2" key="1">
    <citation type="journal article" date="2014" name="Genome Announc.">
        <title>Draft genome sequences of the altered schaedler flora, a defined bacterial community from gnotobiotic mice.</title>
        <authorList>
            <person name="Wannemuehler M.J."/>
            <person name="Overstreet A.M."/>
            <person name="Ward D.V."/>
            <person name="Phillips G.J."/>
        </authorList>
    </citation>
    <scope>NUCLEOTIDE SEQUENCE [LARGE SCALE GENOMIC DNA]</scope>
    <source>
        <strain evidence="1 2">ASF492</strain>
    </source>
</reference>
<dbReference type="EMBL" id="AQFT01000178">
    <property type="protein sequence ID" value="EMZ19059.1"/>
    <property type="molecule type" value="Genomic_DNA"/>
</dbReference>
<sequence>METLKSGVEEQLGFEVGERQFQKSLHNAGKKLYSIISRYGDADGRRREPEYLQELICEDIKASVLAEATMLMAVNMRNMEKERLADCRGTHVSTHIVAWECK</sequence>
<dbReference type="OrthoDB" id="2087990at2"/>
<gene>
    <name evidence="1" type="ORF">C823_05694</name>
</gene>
<accession>N2A3W3</accession>
<name>N2A3W3_9FIRM</name>
<comment type="caution">
    <text evidence="1">The sequence shown here is derived from an EMBL/GenBank/DDBJ whole genome shotgun (WGS) entry which is preliminary data.</text>
</comment>
<evidence type="ECO:0000313" key="2">
    <source>
        <dbReference type="Proteomes" id="UP000012589"/>
    </source>
</evidence>
<dbReference type="Proteomes" id="UP000012589">
    <property type="component" value="Unassembled WGS sequence"/>
</dbReference>